<dbReference type="STRING" id="443610.VE25_01665"/>
<dbReference type="OrthoDB" id="7317090at2"/>
<sequence>MSRFNRRRFLYTAAGAAGSAAVLSALGRPAFAQNRRIRHFWWGNPDRDARTFRVIEIFNEAHPDIEVVGETLGFADYFTRLTTQIAGGNMADVIQMGYGVMFEYIQRGAILPLDEYSGGILDLSQFDESALQAGTVDGKLYALSIGANSHMAMYNTRLYEEAGITPGNGFDPYGWTYDDVKRIGVAVREATGVAGTDDNTADYQNFSDFVGQKGAELYTADGAYGVTQEIVEEYWSIWKDIRDAGATPPGPATAGLVGAEMSQWGIVTGQSATSYAWSNQLVGAQGLMQDALGAAMYPNTAEMIPGSVVQPSQFVCLSRDTVDAEAAVTYMNGFVNDPEMTEALGLERGIPSNAQVREALAPTLEGAAAVSVEFFNNIQGKTMPLPPPPPSGANEVEQTFERIAVGVLLDQVNISDAATDFLRQAEAILRRAG</sequence>
<dbReference type="GO" id="GO:0042597">
    <property type="term" value="C:periplasmic space"/>
    <property type="evidence" value="ECO:0007669"/>
    <property type="project" value="UniProtKB-SubCell"/>
</dbReference>
<dbReference type="RefSeq" id="WP_046106848.1">
    <property type="nucleotide sequence ID" value="NZ_JZEX01000024.1"/>
</dbReference>
<gene>
    <name evidence="4" type="ORF">VE25_01665</name>
</gene>
<comment type="similarity">
    <text evidence="2">Belongs to the bacterial solute-binding protein 1 family.</text>
</comment>
<dbReference type="PROSITE" id="PS51318">
    <property type="entry name" value="TAT"/>
    <property type="match status" value="1"/>
</dbReference>
<evidence type="ECO:0000313" key="5">
    <source>
        <dbReference type="Proteomes" id="UP000033632"/>
    </source>
</evidence>
<dbReference type="InterPro" id="IPR050490">
    <property type="entry name" value="Bact_solute-bd_prot1"/>
</dbReference>
<comment type="caution">
    <text evidence="4">The sequence shown here is derived from an EMBL/GenBank/DDBJ whole genome shotgun (WGS) entry which is preliminary data.</text>
</comment>
<keyword evidence="3" id="KW-0574">Periplasm</keyword>
<dbReference type="AlphaFoldDB" id="A0A0F5FX85"/>
<comment type="subcellular location">
    <subcellularLocation>
        <location evidence="1">Periplasm</location>
    </subcellularLocation>
</comment>
<dbReference type="PANTHER" id="PTHR43649:SF11">
    <property type="entry name" value="ABC TRANSPORTER SUBSTRATE-BINDING PROTEIN YESO-RELATED"/>
    <property type="match status" value="1"/>
</dbReference>
<dbReference type="Proteomes" id="UP000033632">
    <property type="component" value="Unassembled WGS sequence"/>
</dbReference>
<evidence type="ECO:0000313" key="4">
    <source>
        <dbReference type="EMBL" id="KKB13464.1"/>
    </source>
</evidence>
<dbReference type="Pfam" id="PF13416">
    <property type="entry name" value="SBP_bac_8"/>
    <property type="match status" value="1"/>
</dbReference>
<evidence type="ECO:0008006" key="6">
    <source>
        <dbReference type="Google" id="ProtNLM"/>
    </source>
</evidence>
<reference evidence="4 5" key="1">
    <citation type="submission" date="2015-03" db="EMBL/GenBank/DDBJ databases">
        <authorList>
            <person name="Hassan Y.I."/>
            <person name="Lepp D."/>
            <person name="Li X.-Z."/>
            <person name="Zhou T."/>
        </authorList>
    </citation>
    <scope>NUCLEOTIDE SEQUENCE [LARGE SCALE GENOMIC DNA]</scope>
    <source>
        <strain evidence="4 5">BD-c194</strain>
    </source>
</reference>
<evidence type="ECO:0000256" key="3">
    <source>
        <dbReference type="ARBA" id="ARBA00022764"/>
    </source>
</evidence>
<dbReference type="EMBL" id="JZEX01000024">
    <property type="protein sequence ID" value="KKB13464.1"/>
    <property type="molecule type" value="Genomic_DNA"/>
</dbReference>
<protein>
    <recommendedName>
        <fullName evidence="6">Sugar ABC transporter</fullName>
    </recommendedName>
</protein>
<proteinExistence type="inferred from homology"/>
<dbReference type="InterPro" id="IPR006311">
    <property type="entry name" value="TAT_signal"/>
</dbReference>
<dbReference type="Gene3D" id="3.40.190.10">
    <property type="entry name" value="Periplasmic binding protein-like II"/>
    <property type="match status" value="2"/>
</dbReference>
<keyword evidence="5" id="KW-1185">Reference proteome</keyword>
<organism evidence="4 5">
    <name type="scientific">Devosia geojensis</name>
    <dbReference type="NCBI Taxonomy" id="443610"/>
    <lineage>
        <taxon>Bacteria</taxon>
        <taxon>Pseudomonadati</taxon>
        <taxon>Pseudomonadota</taxon>
        <taxon>Alphaproteobacteria</taxon>
        <taxon>Hyphomicrobiales</taxon>
        <taxon>Devosiaceae</taxon>
        <taxon>Devosia</taxon>
    </lineage>
</organism>
<dbReference type="PATRIC" id="fig|443610.3.peg.2800"/>
<evidence type="ECO:0000256" key="2">
    <source>
        <dbReference type="ARBA" id="ARBA00008520"/>
    </source>
</evidence>
<name>A0A0F5FX85_9HYPH</name>
<evidence type="ECO:0000256" key="1">
    <source>
        <dbReference type="ARBA" id="ARBA00004418"/>
    </source>
</evidence>
<dbReference type="PANTHER" id="PTHR43649">
    <property type="entry name" value="ARABINOSE-BINDING PROTEIN-RELATED"/>
    <property type="match status" value="1"/>
</dbReference>
<dbReference type="SUPFAM" id="SSF53850">
    <property type="entry name" value="Periplasmic binding protein-like II"/>
    <property type="match status" value="1"/>
</dbReference>
<accession>A0A0F5FX85</accession>
<dbReference type="InterPro" id="IPR006059">
    <property type="entry name" value="SBP"/>
</dbReference>